<dbReference type="EMBL" id="JAFCMP010000135">
    <property type="protein sequence ID" value="KAG5185262.1"/>
    <property type="molecule type" value="Genomic_DNA"/>
</dbReference>
<dbReference type="Proteomes" id="UP000664859">
    <property type="component" value="Unassembled WGS sequence"/>
</dbReference>
<keyword evidence="1" id="KW-0472">Membrane</keyword>
<evidence type="ECO:0000313" key="3">
    <source>
        <dbReference type="Proteomes" id="UP000664859"/>
    </source>
</evidence>
<protein>
    <submittedName>
        <fullName evidence="2">Uncharacterized protein</fullName>
    </submittedName>
</protein>
<evidence type="ECO:0000313" key="2">
    <source>
        <dbReference type="EMBL" id="KAG5185262.1"/>
    </source>
</evidence>
<keyword evidence="1" id="KW-1133">Transmembrane helix</keyword>
<comment type="caution">
    <text evidence="2">The sequence shown here is derived from an EMBL/GenBank/DDBJ whole genome shotgun (WGS) entry which is preliminary data.</text>
</comment>
<keyword evidence="1" id="KW-0812">Transmembrane</keyword>
<dbReference type="AlphaFoldDB" id="A0A836CGP8"/>
<gene>
    <name evidence="2" type="ORF">JKP88DRAFT_43577</name>
</gene>
<feature type="transmembrane region" description="Helical" evidence="1">
    <location>
        <begin position="98"/>
        <end position="127"/>
    </location>
</feature>
<organism evidence="2 3">
    <name type="scientific">Tribonema minus</name>
    <dbReference type="NCBI Taxonomy" id="303371"/>
    <lineage>
        <taxon>Eukaryota</taxon>
        <taxon>Sar</taxon>
        <taxon>Stramenopiles</taxon>
        <taxon>Ochrophyta</taxon>
        <taxon>PX clade</taxon>
        <taxon>Xanthophyceae</taxon>
        <taxon>Tribonematales</taxon>
        <taxon>Tribonemataceae</taxon>
        <taxon>Tribonema</taxon>
    </lineage>
</organism>
<sequence>MSTLRWLECHAREVMRDTVMSGPGWSHTHVKLVTSHCGCENGNFTSRAPEGSSAHLVGPLLLRVARGALALALLVLLVVLVLFFFLLLFLLFVLLLLFLLFVLLFLLLLLLFPLLFVLLLLLVLLALRLAVLALAAHGCG</sequence>
<accession>A0A836CGP8</accession>
<evidence type="ECO:0000256" key="1">
    <source>
        <dbReference type="SAM" id="Phobius"/>
    </source>
</evidence>
<feature type="transmembrane region" description="Helical" evidence="1">
    <location>
        <begin position="68"/>
        <end position="92"/>
    </location>
</feature>
<proteinExistence type="predicted"/>
<reference evidence="2" key="1">
    <citation type="submission" date="2021-02" db="EMBL/GenBank/DDBJ databases">
        <title>First Annotated Genome of the Yellow-green Alga Tribonema minus.</title>
        <authorList>
            <person name="Mahan K.M."/>
        </authorList>
    </citation>
    <scope>NUCLEOTIDE SEQUENCE</scope>
    <source>
        <strain evidence="2">UTEX B ZZ1240</strain>
    </source>
</reference>
<name>A0A836CGP8_9STRA</name>
<keyword evidence="3" id="KW-1185">Reference proteome</keyword>